<organism evidence="2 3">
    <name type="scientific">Marivirga aurantiaca</name>
    <dbReference type="NCBI Taxonomy" id="2802615"/>
    <lineage>
        <taxon>Bacteria</taxon>
        <taxon>Pseudomonadati</taxon>
        <taxon>Bacteroidota</taxon>
        <taxon>Cytophagia</taxon>
        <taxon>Cytophagales</taxon>
        <taxon>Marivirgaceae</taxon>
        <taxon>Marivirga</taxon>
    </lineage>
</organism>
<feature type="domain" description="PKD" evidence="1">
    <location>
        <begin position="58"/>
        <end position="114"/>
    </location>
</feature>
<dbReference type="InterPro" id="IPR000601">
    <property type="entry name" value="PKD_dom"/>
</dbReference>
<dbReference type="Pfam" id="PF18911">
    <property type="entry name" value="PKD_4"/>
    <property type="match status" value="1"/>
</dbReference>
<keyword evidence="3" id="KW-1185">Reference proteome</keyword>
<dbReference type="RefSeq" id="WP_201430002.1">
    <property type="nucleotide sequence ID" value="NZ_JAEQBW010000001.1"/>
</dbReference>
<dbReference type="Gene3D" id="2.60.40.10">
    <property type="entry name" value="Immunoglobulins"/>
    <property type="match status" value="1"/>
</dbReference>
<evidence type="ECO:0000313" key="3">
    <source>
        <dbReference type="Proteomes" id="UP000611723"/>
    </source>
</evidence>
<name>A0A935C6F3_9BACT</name>
<dbReference type="EMBL" id="JAEQBW010000001">
    <property type="protein sequence ID" value="MBK6264339.1"/>
    <property type="molecule type" value="Genomic_DNA"/>
</dbReference>
<dbReference type="PROSITE" id="PS51257">
    <property type="entry name" value="PROKAR_LIPOPROTEIN"/>
    <property type="match status" value="1"/>
</dbReference>
<comment type="caution">
    <text evidence="2">The sequence shown here is derived from an EMBL/GenBank/DDBJ whole genome shotgun (WGS) entry which is preliminary data.</text>
</comment>
<dbReference type="SUPFAM" id="SSF49299">
    <property type="entry name" value="PKD domain"/>
    <property type="match status" value="1"/>
</dbReference>
<protein>
    <submittedName>
        <fullName evidence="2">PKD domain-containing protein</fullName>
    </submittedName>
</protein>
<proteinExistence type="predicted"/>
<sequence>MKKLDIKLRIKSFVVLGLLLIGISCTPENEDLSLGQKAEAAFTVEAIEGMRNTYLLNSSTHNAFLYEWDLGTGAEPFAGGQTDTAFFEDKGSYTVTLTTLSAGGHSTSSEEVEVATDAVAGTSAVVGGDMSDPSVWNFMNTGSTETVYEFQDGAVHFSNSDPAQSNIAMWQEVTLKGGRAYTFDADLQGSGMMNSWMEVILLDEAPEEGIDPQGSVFTGLNTWTGCGTDAFDNALSELSCLGDGNVNIAEDGEYYLVIKIGSWDGYLGTEGLILDNVEFIAQERLTEGANILSGSSMDDASLWTITDMGMALTDVEIADGVMNFSNGTESTQTNVGVWQSVEVEAGQIYKLKATVDNAGATGSWTEFYVSTTAPVDGVDYTTGRVEPGATKSFAEAGTVYVLIKVGSWDGNLGADGVTIDDVELVEMN</sequence>
<evidence type="ECO:0000259" key="1">
    <source>
        <dbReference type="PROSITE" id="PS50093"/>
    </source>
</evidence>
<dbReference type="Proteomes" id="UP000611723">
    <property type="component" value="Unassembled WGS sequence"/>
</dbReference>
<dbReference type="PROSITE" id="PS50093">
    <property type="entry name" value="PKD"/>
    <property type="match status" value="1"/>
</dbReference>
<evidence type="ECO:0000313" key="2">
    <source>
        <dbReference type="EMBL" id="MBK6264339.1"/>
    </source>
</evidence>
<dbReference type="AlphaFoldDB" id="A0A935C6F3"/>
<gene>
    <name evidence="2" type="ORF">JKA74_04765</name>
</gene>
<dbReference type="InterPro" id="IPR013783">
    <property type="entry name" value="Ig-like_fold"/>
</dbReference>
<dbReference type="CDD" id="cd00146">
    <property type="entry name" value="PKD"/>
    <property type="match status" value="1"/>
</dbReference>
<reference evidence="2" key="1">
    <citation type="submission" date="2021-01" db="EMBL/GenBank/DDBJ databases">
        <title>Marivirga aurantiaca sp. nov., isolated from intertidal surface sediments.</title>
        <authorList>
            <person name="Zhang M."/>
        </authorList>
    </citation>
    <scope>NUCLEOTIDE SEQUENCE</scope>
    <source>
        <strain evidence="2">S37H4</strain>
    </source>
</reference>
<accession>A0A935C6F3</accession>
<dbReference type="InterPro" id="IPR035986">
    <property type="entry name" value="PKD_dom_sf"/>
</dbReference>